<dbReference type="Pfam" id="PF25989">
    <property type="entry name" value="YknX_C"/>
    <property type="match status" value="1"/>
</dbReference>
<protein>
    <submittedName>
        <fullName evidence="8">RND family efflux transporter MFP subunit</fullName>
    </submittedName>
</protein>
<feature type="domain" description="YknX-like C-terminal permuted SH3-like" evidence="7">
    <location>
        <begin position="358"/>
        <end position="424"/>
    </location>
</feature>
<comment type="similarity">
    <text evidence="2">Belongs to the membrane fusion protein (MFP) (TC 8.A.1) family.</text>
</comment>
<dbReference type="GO" id="GO:0015562">
    <property type="term" value="F:efflux transmembrane transporter activity"/>
    <property type="evidence" value="ECO:0007669"/>
    <property type="project" value="TreeGrafter"/>
</dbReference>
<feature type="region of interest" description="Disordered" evidence="3">
    <location>
        <begin position="77"/>
        <end position="98"/>
    </location>
</feature>
<dbReference type="InterPro" id="IPR058637">
    <property type="entry name" value="YknX-like_C"/>
</dbReference>
<feature type="transmembrane region" description="Helical" evidence="4">
    <location>
        <begin position="37"/>
        <end position="54"/>
    </location>
</feature>
<organism evidence="8 9">
    <name type="scientific">Rhizobium azibense</name>
    <dbReference type="NCBI Taxonomy" id="1136135"/>
    <lineage>
        <taxon>Bacteria</taxon>
        <taxon>Pseudomonadati</taxon>
        <taxon>Pseudomonadota</taxon>
        <taxon>Alphaproteobacteria</taxon>
        <taxon>Hyphomicrobiales</taxon>
        <taxon>Rhizobiaceae</taxon>
        <taxon>Rhizobium/Agrobacterium group</taxon>
        <taxon>Rhizobium</taxon>
    </lineage>
</organism>
<dbReference type="SUPFAM" id="SSF111369">
    <property type="entry name" value="HlyD-like secretion proteins"/>
    <property type="match status" value="1"/>
</dbReference>
<dbReference type="InterPro" id="IPR006143">
    <property type="entry name" value="RND_pump_MFP"/>
</dbReference>
<dbReference type="Proteomes" id="UP000295547">
    <property type="component" value="Unassembled WGS sequence"/>
</dbReference>
<dbReference type="PANTHER" id="PTHR30469:SF36">
    <property type="entry name" value="BLL3903 PROTEIN"/>
    <property type="match status" value="1"/>
</dbReference>
<gene>
    <name evidence="8" type="ORF">EV130_1033</name>
</gene>
<evidence type="ECO:0000313" key="8">
    <source>
        <dbReference type="EMBL" id="TCU27600.1"/>
    </source>
</evidence>
<sequence length="453" mass="47762">MIVVGELCLFCAAMRAAQSGPENFAQHVKTGLTMKKFWITFSIIAVTAVSIWQFRRIPLLDPLAYAFQLVGAPAQQGGKAQADQPGGGQHNRRGGSGPTLVKTVAAIKTVLPRDVTASGWAEAENTTTIAAQEQGLVTAIVATDGATVKQGELIARLDDRPAQAAVDKDKATITRDAATLWEAETALTRAADLLAQKAGTQQSYDQAKAARDTAAATVEADRAALASDQILLEHTQIRAPFDGRLGDIAISPGAFVGAGTAIVTIAQYDPIYVKFHLQERDLRQLKQSLATGPVEVTTTPDSTKGSVRHGAISFYDNTVDTASGTILAKARFANATGALWPGQSVNLAVHFNNKEQQVVVPTVAVSPGADGFFSYVVKDGKAQMTPVTVARASGGFTAVSAGLSQGDHVVIEGQAQLLDQQHVEEQFDEKALNVVSADQPAHQTKTLAAEAEQ</sequence>
<keyword evidence="9" id="KW-1185">Reference proteome</keyword>
<dbReference type="Pfam" id="PF25944">
    <property type="entry name" value="Beta-barrel_RND"/>
    <property type="match status" value="1"/>
</dbReference>
<dbReference type="Gene3D" id="1.10.287.470">
    <property type="entry name" value="Helix hairpin bin"/>
    <property type="match status" value="1"/>
</dbReference>
<feature type="domain" description="Multidrug resistance protein MdtA-like barrel-sandwich hybrid" evidence="5">
    <location>
        <begin position="125"/>
        <end position="262"/>
    </location>
</feature>
<keyword evidence="4" id="KW-0812">Transmembrane</keyword>
<evidence type="ECO:0000313" key="9">
    <source>
        <dbReference type="Proteomes" id="UP000295547"/>
    </source>
</evidence>
<feature type="domain" description="Multidrug resistance protein MdtA-like beta-barrel" evidence="6">
    <location>
        <begin position="270"/>
        <end position="350"/>
    </location>
</feature>
<name>A0A4R3QYH0_9HYPH</name>
<reference evidence="8 9" key="1">
    <citation type="submission" date="2019-03" db="EMBL/GenBank/DDBJ databases">
        <title>Genomic Encyclopedia of Type Strains, Phase IV (KMG-V): Genome sequencing to study the core and pangenomes of soil and plant-associated prokaryotes.</title>
        <authorList>
            <person name="Whitman W."/>
        </authorList>
    </citation>
    <scope>NUCLEOTIDE SEQUENCE [LARGE SCALE GENOMIC DNA]</scope>
    <source>
        <strain evidence="8 9">Gr42</strain>
    </source>
</reference>
<keyword evidence="4" id="KW-0472">Membrane</keyword>
<comment type="subcellular location">
    <subcellularLocation>
        <location evidence="1">Cell membrane</location>
    </subcellularLocation>
</comment>
<evidence type="ECO:0000256" key="2">
    <source>
        <dbReference type="ARBA" id="ARBA00009477"/>
    </source>
</evidence>
<dbReference type="NCBIfam" id="TIGR01730">
    <property type="entry name" value="RND_mfp"/>
    <property type="match status" value="1"/>
</dbReference>
<evidence type="ECO:0000259" key="7">
    <source>
        <dbReference type="Pfam" id="PF25989"/>
    </source>
</evidence>
<proteinExistence type="inferred from homology"/>
<dbReference type="Gene3D" id="2.40.420.20">
    <property type="match status" value="1"/>
</dbReference>
<evidence type="ECO:0000259" key="6">
    <source>
        <dbReference type="Pfam" id="PF25944"/>
    </source>
</evidence>
<dbReference type="InterPro" id="IPR058625">
    <property type="entry name" value="MdtA-like_BSH"/>
</dbReference>
<evidence type="ECO:0000256" key="1">
    <source>
        <dbReference type="ARBA" id="ARBA00004236"/>
    </source>
</evidence>
<evidence type="ECO:0000259" key="5">
    <source>
        <dbReference type="Pfam" id="PF25917"/>
    </source>
</evidence>
<dbReference type="Gene3D" id="2.40.30.170">
    <property type="match status" value="1"/>
</dbReference>
<dbReference type="Pfam" id="PF25917">
    <property type="entry name" value="BSH_RND"/>
    <property type="match status" value="1"/>
</dbReference>
<dbReference type="EMBL" id="SMBJ01000003">
    <property type="protein sequence ID" value="TCU27600.1"/>
    <property type="molecule type" value="Genomic_DNA"/>
</dbReference>
<dbReference type="GO" id="GO:1990281">
    <property type="term" value="C:efflux pump complex"/>
    <property type="evidence" value="ECO:0007669"/>
    <property type="project" value="TreeGrafter"/>
</dbReference>
<dbReference type="AlphaFoldDB" id="A0A4R3QYH0"/>
<comment type="caution">
    <text evidence="8">The sequence shown here is derived from an EMBL/GenBank/DDBJ whole genome shotgun (WGS) entry which is preliminary data.</text>
</comment>
<feature type="compositionally biased region" description="Gly residues" evidence="3">
    <location>
        <begin position="85"/>
        <end position="97"/>
    </location>
</feature>
<evidence type="ECO:0000256" key="3">
    <source>
        <dbReference type="SAM" id="MobiDB-lite"/>
    </source>
</evidence>
<dbReference type="InterPro" id="IPR058626">
    <property type="entry name" value="MdtA-like_b-barrel"/>
</dbReference>
<keyword evidence="4" id="KW-1133">Transmembrane helix</keyword>
<dbReference type="PANTHER" id="PTHR30469">
    <property type="entry name" value="MULTIDRUG RESISTANCE PROTEIN MDTA"/>
    <property type="match status" value="1"/>
</dbReference>
<dbReference type="Gene3D" id="2.40.50.100">
    <property type="match status" value="1"/>
</dbReference>
<evidence type="ECO:0000256" key="4">
    <source>
        <dbReference type="SAM" id="Phobius"/>
    </source>
</evidence>
<accession>A0A4R3QYH0</accession>